<reference evidence="2 3" key="1">
    <citation type="submission" date="2021-06" db="EMBL/GenBank/DDBJ databases">
        <authorList>
            <person name="Palmer J.M."/>
        </authorList>
    </citation>
    <scope>NUCLEOTIDE SEQUENCE [LARGE SCALE GENOMIC DNA]</scope>
    <source>
        <strain evidence="2 3">XR_2019</strain>
        <tissue evidence="2">Muscle</tissue>
    </source>
</reference>
<keyword evidence="3" id="KW-1185">Reference proteome</keyword>
<gene>
    <name evidence="2" type="ORF">XENORESO_010912</name>
</gene>
<organism evidence="2 3">
    <name type="scientific">Xenotaenia resolanae</name>
    <dbReference type="NCBI Taxonomy" id="208358"/>
    <lineage>
        <taxon>Eukaryota</taxon>
        <taxon>Metazoa</taxon>
        <taxon>Chordata</taxon>
        <taxon>Craniata</taxon>
        <taxon>Vertebrata</taxon>
        <taxon>Euteleostomi</taxon>
        <taxon>Actinopterygii</taxon>
        <taxon>Neopterygii</taxon>
        <taxon>Teleostei</taxon>
        <taxon>Neoteleostei</taxon>
        <taxon>Acanthomorphata</taxon>
        <taxon>Ovalentaria</taxon>
        <taxon>Atherinomorphae</taxon>
        <taxon>Cyprinodontiformes</taxon>
        <taxon>Goodeidae</taxon>
        <taxon>Xenotaenia</taxon>
    </lineage>
</organism>
<comment type="caution">
    <text evidence="2">The sequence shown here is derived from an EMBL/GenBank/DDBJ whole genome shotgun (WGS) entry which is preliminary data.</text>
</comment>
<evidence type="ECO:0000256" key="1">
    <source>
        <dbReference type="SAM" id="MobiDB-lite"/>
    </source>
</evidence>
<evidence type="ECO:0000313" key="2">
    <source>
        <dbReference type="EMBL" id="MEQ2271901.1"/>
    </source>
</evidence>
<feature type="compositionally biased region" description="Polar residues" evidence="1">
    <location>
        <begin position="23"/>
        <end position="35"/>
    </location>
</feature>
<dbReference type="EMBL" id="JAHRIM010063425">
    <property type="protein sequence ID" value="MEQ2271901.1"/>
    <property type="molecule type" value="Genomic_DNA"/>
</dbReference>
<accession>A0ABV0WQL1</accession>
<sequence>MFGGIWKSSLDAPALSLHSASNLNPASQELPQPNHQPAYPPSNVISPTSVELPGRKGNTSKGTQQFSSQNCLPQVTVEKDLFPQPYQDLNIVRQSQKNILTSFSSSSRVFIGLCFLLHRDPGFAR</sequence>
<name>A0ABV0WQL1_9TELE</name>
<dbReference type="Proteomes" id="UP001444071">
    <property type="component" value="Unassembled WGS sequence"/>
</dbReference>
<feature type="region of interest" description="Disordered" evidence="1">
    <location>
        <begin position="23"/>
        <end position="70"/>
    </location>
</feature>
<evidence type="ECO:0000313" key="3">
    <source>
        <dbReference type="Proteomes" id="UP001444071"/>
    </source>
</evidence>
<protein>
    <submittedName>
        <fullName evidence="2">Uncharacterized protein</fullName>
    </submittedName>
</protein>
<feature type="compositionally biased region" description="Polar residues" evidence="1">
    <location>
        <begin position="57"/>
        <end position="70"/>
    </location>
</feature>
<proteinExistence type="predicted"/>